<dbReference type="Proteomes" id="UP001155587">
    <property type="component" value="Unassembled WGS sequence"/>
</dbReference>
<keyword evidence="3" id="KW-1185">Reference proteome</keyword>
<accession>A0A9X3CLP1</accession>
<dbReference type="RefSeq" id="WP_265674085.1">
    <property type="nucleotide sequence ID" value="NZ_JAKRRY010000006.1"/>
</dbReference>
<sequence length="261" mass="30061">MKHPVSKLALIPLMIFVVAIISFLHASMIVKKEMQHSAEYSVKKIETHIKSIYDAIIALPYNSSCPLSVQKEYVNLTYENEEVRALGVMEAQSDSWSVCSIFGATNNDEHYWQGDKLADLFLGWSMHTDYFPETSFVIATQEEGRQSFAYVNPRRIVGSWIAPRLDFAEYEMRLSHHGEHRAFMARKNDKLTWFGGLLRRQAASQVYGFEMTLTTSYSTVILRACVYFLRGLLLATFIWFTIWMLSTPYALLKAKSIRDQL</sequence>
<feature type="transmembrane region" description="Helical" evidence="1">
    <location>
        <begin position="227"/>
        <end position="252"/>
    </location>
</feature>
<organism evidence="2 3">
    <name type="scientific">Vibrio qingdaonensis</name>
    <dbReference type="NCBI Taxonomy" id="2829491"/>
    <lineage>
        <taxon>Bacteria</taxon>
        <taxon>Pseudomonadati</taxon>
        <taxon>Pseudomonadota</taxon>
        <taxon>Gammaproteobacteria</taxon>
        <taxon>Vibrionales</taxon>
        <taxon>Vibrionaceae</taxon>
        <taxon>Vibrio</taxon>
    </lineage>
</organism>
<dbReference type="AlphaFoldDB" id="A0A9X3CLP1"/>
<evidence type="ECO:0000256" key="1">
    <source>
        <dbReference type="SAM" id="Phobius"/>
    </source>
</evidence>
<gene>
    <name evidence="2" type="ORF">MD535_06575</name>
</gene>
<proteinExistence type="predicted"/>
<comment type="caution">
    <text evidence="2">The sequence shown here is derived from an EMBL/GenBank/DDBJ whole genome shotgun (WGS) entry which is preliminary data.</text>
</comment>
<evidence type="ECO:0000313" key="2">
    <source>
        <dbReference type="EMBL" id="MCW8345673.1"/>
    </source>
</evidence>
<keyword evidence="1" id="KW-0812">Transmembrane</keyword>
<dbReference type="EMBL" id="JAKRRY010000006">
    <property type="protein sequence ID" value="MCW8345673.1"/>
    <property type="molecule type" value="Genomic_DNA"/>
</dbReference>
<evidence type="ECO:0000313" key="3">
    <source>
        <dbReference type="Proteomes" id="UP001155587"/>
    </source>
</evidence>
<keyword evidence="1" id="KW-1133">Transmembrane helix</keyword>
<name>A0A9X3CLP1_9VIBR</name>
<protein>
    <submittedName>
        <fullName evidence="2">Uncharacterized protein</fullName>
    </submittedName>
</protein>
<reference evidence="2" key="1">
    <citation type="submission" date="2022-02" db="EMBL/GenBank/DDBJ databases">
        <title>Vibrio sp. nov, a new bacterium isolated from seawater.</title>
        <authorList>
            <person name="Yuan Y."/>
        </authorList>
    </citation>
    <scope>NUCLEOTIDE SEQUENCE</scope>
    <source>
        <strain evidence="2">ZSDZ65</strain>
    </source>
</reference>
<keyword evidence="1" id="KW-0472">Membrane</keyword>